<keyword evidence="2" id="KW-0479">Metal-binding</keyword>
<dbReference type="InterPro" id="IPR036236">
    <property type="entry name" value="Znf_C2H2_sf"/>
</dbReference>
<evidence type="ECO:0000256" key="4">
    <source>
        <dbReference type="ARBA" id="ARBA00022771"/>
    </source>
</evidence>
<evidence type="ECO:0000256" key="8">
    <source>
        <dbReference type="SAM" id="MobiDB-lite"/>
    </source>
</evidence>
<dbReference type="FunFam" id="3.30.160.60:FF:000145">
    <property type="entry name" value="Zinc finger protein 574"/>
    <property type="match status" value="1"/>
</dbReference>
<feature type="domain" description="C2H2-type" evidence="9">
    <location>
        <begin position="261"/>
        <end position="288"/>
    </location>
</feature>
<gene>
    <name evidence="10" type="ORF">CU097_002975</name>
</gene>
<accession>A0A367JE98</accession>
<proteinExistence type="predicted"/>
<evidence type="ECO:0000256" key="5">
    <source>
        <dbReference type="ARBA" id="ARBA00022833"/>
    </source>
</evidence>
<evidence type="ECO:0000256" key="6">
    <source>
        <dbReference type="ARBA" id="ARBA00023242"/>
    </source>
</evidence>
<dbReference type="STRING" id="86630.A0A367JE98"/>
<dbReference type="GO" id="GO:0008270">
    <property type="term" value="F:zinc ion binding"/>
    <property type="evidence" value="ECO:0007669"/>
    <property type="project" value="UniProtKB-KW"/>
</dbReference>
<keyword evidence="5" id="KW-0862">Zinc</keyword>
<dbReference type="PROSITE" id="PS00028">
    <property type="entry name" value="ZINC_FINGER_C2H2_1"/>
    <property type="match status" value="2"/>
</dbReference>
<feature type="compositionally biased region" description="Polar residues" evidence="8">
    <location>
        <begin position="201"/>
        <end position="214"/>
    </location>
</feature>
<dbReference type="SUPFAM" id="SSF57667">
    <property type="entry name" value="beta-beta-alpha zinc fingers"/>
    <property type="match status" value="2"/>
</dbReference>
<feature type="domain" description="C2H2-type" evidence="9">
    <location>
        <begin position="289"/>
        <end position="313"/>
    </location>
</feature>
<evidence type="ECO:0000256" key="7">
    <source>
        <dbReference type="PROSITE-ProRule" id="PRU00042"/>
    </source>
</evidence>
<dbReference type="PANTHER" id="PTHR23235:SF120">
    <property type="entry name" value="KRUPPEL-LIKE FACTOR 15"/>
    <property type="match status" value="1"/>
</dbReference>
<name>A0A367JE98_RHIAZ</name>
<dbReference type="GO" id="GO:0000978">
    <property type="term" value="F:RNA polymerase II cis-regulatory region sequence-specific DNA binding"/>
    <property type="evidence" value="ECO:0007669"/>
    <property type="project" value="TreeGrafter"/>
</dbReference>
<evidence type="ECO:0000256" key="1">
    <source>
        <dbReference type="ARBA" id="ARBA00004123"/>
    </source>
</evidence>
<dbReference type="Proteomes" id="UP000252139">
    <property type="component" value="Unassembled WGS sequence"/>
</dbReference>
<feature type="region of interest" description="Disordered" evidence="8">
    <location>
        <begin position="185"/>
        <end position="228"/>
    </location>
</feature>
<dbReference type="AlphaFoldDB" id="A0A367JE98"/>
<keyword evidence="4 7" id="KW-0863">Zinc-finger</keyword>
<evidence type="ECO:0000259" key="9">
    <source>
        <dbReference type="PROSITE" id="PS50157"/>
    </source>
</evidence>
<keyword evidence="6" id="KW-0539">Nucleus</keyword>
<dbReference type="Gene3D" id="3.30.160.60">
    <property type="entry name" value="Classic Zinc Finger"/>
    <property type="match status" value="3"/>
</dbReference>
<evidence type="ECO:0000313" key="11">
    <source>
        <dbReference type="Proteomes" id="UP000252139"/>
    </source>
</evidence>
<dbReference type="OrthoDB" id="8117402at2759"/>
<dbReference type="FunFam" id="3.30.160.60:FF:000110">
    <property type="entry name" value="Zinc finger protein-like"/>
    <property type="match status" value="1"/>
</dbReference>
<dbReference type="FunFam" id="3.30.160.60:FF:000125">
    <property type="entry name" value="Putative zinc finger protein 143"/>
    <property type="match status" value="1"/>
</dbReference>
<dbReference type="GO" id="GO:0005634">
    <property type="term" value="C:nucleus"/>
    <property type="evidence" value="ECO:0007669"/>
    <property type="project" value="UniProtKB-SubCell"/>
</dbReference>
<evidence type="ECO:0000313" key="10">
    <source>
        <dbReference type="EMBL" id="RCH88254.1"/>
    </source>
</evidence>
<dbReference type="InterPro" id="IPR013087">
    <property type="entry name" value="Znf_C2H2_type"/>
</dbReference>
<dbReference type="EMBL" id="PJQL01001501">
    <property type="protein sequence ID" value="RCH88254.1"/>
    <property type="molecule type" value="Genomic_DNA"/>
</dbReference>
<dbReference type="Pfam" id="PF00096">
    <property type="entry name" value="zf-C2H2"/>
    <property type="match status" value="3"/>
</dbReference>
<feature type="domain" description="C2H2-type" evidence="9">
    <location>
        <begin position="231"/>
        <end position="260"/>
    </location>
</feature>
<comment type="caution">
    <text evidence="10">The sequence shown here is derived from an EMBL/GenBank/DDBJ whole genome shotgun (WGS) entry which is preliminary data.</text>
</comment>
<keyword evidence="11" id="KW-1185">Reference proteome</keyword>
<keyword evidence="3" id="KW-0677">Repeat</keyword>
<dbReference type="PROSITE" id="PS50157">
    <property type="entry name" value="ZINC_FINGER_C2H2_2"/>
    <property type="match status" value="3"/>
</dbReference>
<evidence type="ECO:0000256" key="2">
    <source>
        <dbReference type="ARBA" id="ARBA00022723"/>
    </source>
</evidence>
<dbReference type="PANTHER" id="PTHR23235">
    <property type="entry name" value="KRUEPPEL-LIKE TRANSCRIPTION FACTOR"/>
    <property type="match status" value="1"/>
</dbReference>
<dbReference type="GO" id="GO:0000981">
    <property type="term" value="F:DNA-binding transcription factor activity, RNA polymerase II-specific"/>
    <property type="evidence" value="ECO:0007669"/>
    <property type="project" value="TreeGrafter"/>
</dbReference>
<reference evidence="10 11" key="1">
    <citation type="journal article" date="2018" name="G3 (Bethesda)">
        <title>Phylogenetic and Phylogenomic Definition of Rhizopus Species.</title>
        <authorList>
            <person name="Gryganskyi A.P."/>
            <person name="Golan J."/>
            <person name="Dolatabadi S."/>
            <person name="Mondo S."/>
            <person name="Robb S."/>
            <person name="Idnurm A."/>
            <person name="Muszewska A."/>
            <person name="Steczkiewicz K."/>
            <person name="Masonjones S."/>
            <person name="Liao H.L."/>
            <person name="Gajdeczka M.T."/>
            <person name="Anike F."/>
            <person name="Vuek A."/>
            <person name="Anishchenko I.M."/>
            <person name="Voigt K."/>
            <person name="de Hoog G.S."/>
            <person name="Smith M.E."/>
            <person name="Heitman J."/>
            <person name="Vilgalys R."/>
            <person name="Stajich J.E."/>
        </authorList>
    </citation>
    <scope>NUCLEOTIDE SEQUENCE [LARGE SCALE GENOMIC DNA]</scope>
    <source>
        <strain evidence="10 11">CBS 357.93</strain>
    </source>
</reference>
<dbReference type="SMART" id="SM00355">
    <property type="entry name" value="ZnF_C2H2"/>
    <property type="match status" value="3"/>
</dbReference>
<protein>
    <recommendedName>
        <fullName evidence="9">C2H2-type domain-containing protein</fullName>
    </recommendedName>
</protein>
<organism evidence="10 11">
    <name type="scientific">Rhizopus azygosporus</name>
    <name type="common">Rhizopus microsporus var. azygosporus</name>
    <dbReference type="NCBI Taxonomy" id="86630"/>
    <lineage>
        <taxon>Eukaryota</taxon>
        <taxon>Fungi</taxon>
        <taxon>Fungi incertae sedis</taxon>
        <taxon>Mucoromycota</taxon>
        <taxon>Mucoromycotina</taxon>
        <taxon>Mucoromycetes</taxon>
        <taxon>Mucorales</taxon>
        <taxon>Mucorineae</taxon>
        <taxon>Rhizopodaceae</taxon>
        <taxon>Rhizopus</taxon>
    </lineage>
</organism>
<comment type="subcellular location">
    <subcellularLocation>
        <location evidence="1">Nucleus</location>
    </subcellularLocation>
</comment>
<evidence type="ECO:0000256" key="3">
    <source>
        <dbReference type="ARBA" id="ARBA00022737"/>
    </source>
</evidence>
<sequence>MWSSINYNTSFEMINHQLNDLNFINTTSDNNAYHQDYIPPLIAPLVPSMPQNSLPQVNRASQRLSLEIQPCISVTEPTPITGPSLDAVDQFIAQHSADMIIEQQQQQQQPQIQSQGFLEGLLGNPGQQEAEWLSWTPNIMLSPATSVNTLDDFDVSSFHSLDLLNQVVIPSSPSFEDHLTVKDMTASTKKNRRLSEPPTPTHNFASESNSSVRRTQSEKRSRSNSASHGSFPCLHPGCGKVFNRPYNLTSHMRTHTSEKPYACSQCGRKFARQHDRNRHEKLHWGIKPFACQFCNKAFARMDALNRHLRVENGCGSHMIKFEQHQQAL</sequence>